<evidence type="ECO:0000259" key="5">
    <source>
        <dbReference type="PROSITE" id="PS51078"/>
    </source>
</evidence>
<accession>A0A4R5KD13</accession>
<dbReference type="InterPro" id="IPR050707">
    <property type="entry name" value="HTH_MetabolicPath_Reg"/>
</dbReference>
<keyword evidence="1" id="KW-0805">Transcription regulation</keyword>
<dbReference type="AlphaFoldDB" id="A0A4R5KD13"/>
<protein>
    <submittedName>
        <fullName evidence="6">IclR family transcriptional regulator</fullName>
    </submittedName>
</protein>
<keyword evidence="3" id="KW-0804">Transcription</keyword>
<proteinExistence type="predicted"/>
<feature type="domain" description="IclR-ED" evidence="5">
    <location>
        <begin position="72"/>
        <end position="254"/>
    </location>
</feature>
<dbReference type="Gene3D" id="1.10.10.10">
    <property type="entry name" value="Winged helix-like DNA-binding domain superfamily/Winged helix DNA-binding domain"/>
    <property type="match status" value="1"/>
</dbReference>
<dbReference type="InterPro" id="IPR014757">
    <property type="entry name" value="Tscrpt_reg_IclR_C"/>
</dbReference>
<dbReference type="PANTHER" id="PTHR30136">
    <property type="entry name" value="HELIX-TURN-HELIX TRANSCRIPTIONAL REGULATOR, ICLR FAMILY"/>
    <property type="match status" value="1"/>
</dbReference>
<dbReference type="InterPro" id="IPR005471">
    <property type="entry name" value="Tscrpt_reg_IclR_N"/>
</dbReference>
<dbReference type="PROSITE" id="PS51078">
    <property type="entry name" value="ICLR_ED"/>
    <property type="match status" value="1"/>
</dbReference>
<evidence type="ECO:0000256" key="1">
    <source>
        <dbReference type="ARBA" id="ARBA00023015"/>
    </source>
</evidence>
<name>A0A4R5KD13_9BACL</name>
<reference evidence="6 7" key="1">
    <citation type="submission" date="2019-03" db="EMBL/GenBank/DDBJ databases">
        <title>This is whole genome sequence of Paenibacillus sp MS74 strain.</title>
        <authorList>
            <person name="Trinh H.N."/>
        </authorList>
    </citation>
    <scope>NUCLEOTIDE SEQUENCE [LARGE SCALE GENOMIC DNA]</scope>
    <source>
        <strain evidence="6 7">MS74</strain>
    </source>
</reference>
<dbReference type="SUPFAM" id="SSF55781">
    <property type="entry name" value="GAF domain-like"/>
    <property type="match status" value="1"/>
</dbReference>
<evidence type="ECO:0000313" key="7">
    <source>
        <dbReference type="Proteomes" id="UP000295636"/>
    </source>
</evidence>
<evidence type="ECO:0000259" key="4">
    <source>
        <dbReference type="PROSITE" id="PS51077"/>
    </source>
</evidence>
<dbReference type="InterPro" id="IPR036388">
    <property type="entry name" value="WH-like_DNA-bd_sf"/>
</dbReference>
<dbReference type="SMART" id="SM00346">
    <property type="entry name" value="HTH_ICLR"/>
    <property type="match status" value="1"/>
</dbReference>
<keyword evidence="7" id="KW-1185">Reference proteome</keyword>
<dbReference type="InterPro" id="IPR029016">
    <property type="entry name" value="GAF-like_dom_sf"/>
</dbReference>
<dbReference type="GO" id="GO:0045892">
    <property type="term" value="P:negative regulation of DNA-templated transcription"/>
    <property type="evidence" value="ECO:0007669"/>
    <property type="project" value="UniProtKB-ARBA"/>
</dbReference>
<dbReference type="Pfam" id="PF09339">
    <property type="entry name" value="HTH_IclR"/>
    <property type="match status" value="1"/>
</dbReference>
<dbReference type="GO" id="GO:0003700">
    <property type="term" value="F:DNA-binding transcription factor activity"/>
    <property type="evidence" value="ECO:0007669"/>
    <property type="project" value="TreeGrafter"/>
</dbReference>
<evidence type="ECO:0000256" key="3">
    <source>
        <dbReference type="ARBA" id="ARBA00023163"/>
    </source>
</evidence>
<feature type="domain" description="HTH iclR-type" evidence="4">
    <location>
        <begin position="9"/>
        <end position="71"/>
    </location>
</feature>
<evidence type="ECO:0000256" key="2">
    <source>
        <dbReference type="ARBA" id="ARBA00023125"/>
    </source>
</evidence>
<dbReference type="InterPro" id="IPR036390">
    <property type="entry name" value="WH_DNA-bd_sf"/>
</dbReference>
<gene>
    <name evidence="6" type="ORF">E1757_27470</name>
</gene>
<dbReference type="EMBL" id="SMRT01000017">
    <property type="protein sequence ID" value="TDF93229.1"/>
    <property type="molecule type" value="Genomic_DNA"/>
</dbReference>
<dbReference type="Gene3D" id="3.30.450.40">
    <property type="match status" value="1"/>
</dbReference>
<organism evidence="6 7">
    <name type="scientific">Paenibacillus piri</name>
    <dbReference type="NCBI Taxonomy" id="2547395"/>
    <lineage>
        <taxon>Bacteria</taxon>
        <taxon>Bacillati</taxon>
        <taxon>Bacillota</taxon>
        <taxon>Bacilli</taxon>
        <taxon>Bacillales</taxon>
        <taxon>Paenibacillaceae</taxon>
        <taxon>Paenibacillus</taxon>
    </lineage>
</organism>
<sequence>MRQINMESNRSIDRAFDVLQVFTIERPSLTKEEISKLTDIPVSTVYRILYTLERRSLVRFDPDTLCYSPGFRLIEFGSLISSILDVHREAESFLNDLHVQTRQTVLMAISDGDQILYVFNKENYDGLKFSSHVGQRRPYIYGILGPVLLSYLPNKQIERILEIPVPKHTPYTTTDPDLIRKRLQLIKDNGFYIESDETNIGVTGIGAPVFDVRKEVIAAVGVIGPSVQLVGEVLEQAKVALLTATQGISSKMGYPGKLHSTF</sequence>
<comment type="caution">
    <text evidence="6">The sequence shown here is derived from an EMBL/GenBank/DDBJ whole genome shotgun (WGS) entry which is preliminary data.</text>
</comment>
<keyword evidence="2" id="KW-0238">DNA-binding</keyword>
<dbReference type="SUPFAM" id="SSF46785">
    <property type="entry name" value="Winged helix' DNA-binding domain"/>
    <property type="match status" value="1"/>
</dbReference>
<dbReference type="RefSeq" id="WP_133234257.1">
    <property type="nucleotide sequence ID" value="NZ_SMRT01000017.1"/>
</dbReference>
<dbReference type="GO" id="GO:0003677">
    <property type="term" value="F:DNA binding"/>
    <property type="evidence" value="ECO:0007669"/>
    <property type="project" value="UniProtKB-KW"/>
</dbReference>
<evidence type="ECO:0000313" key="6">
    <source>
        <dbReference type="EMBL" id="TDF93229.1"/>
    </source>
</evidence>
<dbReference type="PROSITE" id="PS51077">
    <property type="entry name" value="HTH_ICLR"/>
    <property type="match status" value="1"/>
</dbReference>
<dbReference type="Pfam" id="PF01614">
    <property type="entry name" value="IclR_C"/>
    <property type="match status" value="1"/>
</dbReference>
<dbReference type="Proteomes" id="UP000295636">
    <property type="component" value="Unassembled WGS sequence"/>
</dbReference>
<dbReference type="OrthoDB" id="9791752at2"/>
<dbReference type="PANTHER" id="PTHR30136:SF35">
    <property type="entry name" value="HTH-TYPE TRANSCRIPTIONAL REGULATOR RV1719"/>
    <property type="match status" value="1"/>
</dbReference>